<accession>A0A894JR28</accession>
<reference evidence="1" key="1">
    <citation type="submission" date="2020-02" db="EMBL/GenBank/DDBJ databases">
        <title>A reference catalog of swine virome.</title>
        <authorList>
            <person name="He B."/>
            <person name="Tu C."/>
        </authorList>
    </citation>
    <scope>NUCLEOTIDE SEQUENCE</scope>
    <source>
        <strain evidence="1">VIRES_GX01_2265055</strain>
    </source>
</reference>
<evidence type="ECO:0000313" key="1">
    <source>
        <dbReference type="EMBL" id="QRV61577.1"/>
    </source>
</evidence>
<dbReference type="EMBL" id="MT135233">
    <property type="protein sequence ID" value="QRV61577.1"/>
    <property type="molecule type" value="Genomic_DNA"/>
</dbReference>
<organism evidence="1">
    <name type="scientific">Circular ssDNA virus sp</name>
    <dbReference type="NCBI Taxonomy" id="2805939"/>
    <lineage>
        <taxon>Viruses</taxon>
    </lineage>
</organism>
<proteinExistence type="predicted"/>
<name>A0A894JR28_9VIRU</name>
<evidence type="ECO:0008006" key="2">
    <source>
        <dbReference type="Google" id="ProtNLM"/>
    </source>
</evidence>
<sequence>MYNSPYYSRKGRTNRKKLVNPGNVIDVKQVPSYYEFMQRNGYISQPELNGMFKTYQVDQEYRLTTGSYTSPGTIISDLIDYFEIPYSSAELNYVRLNFIAPSSSNHSIYITILMPLTNSTGYRLIIGASSQTVSLIFFKNPDTNNWNVLCYSSKATNNEENTVTSSPDNTLADSTAGTLKSVTIGKTE</sequence>
<protein>
    <recommendedName>
        <fullName evidence="2">Cap</fullName>
    </recommendedName>
</protein>